<accession>A0A1P8L6A2</accession>
<keyword evidence="3" id="KW-1185">Reference proteome</keyword>
<keyword evidence="1" id="KW-1162">Viral penetration into host cytoplasm</keyword>
<dbReference type="HAMAP" id="MF_04118">
    <property type="entry name" value="GP14_T7"/>
    <property type="match status" value="1"/>
</dbReference>
<gene>
    <name evidence="2" type="ORF">PP47_gp46</name>
</gene>
<dbReference type="GO" id="GO:0020002">
    <property type="term" value="C:host cell plasma membrane"/>
    <property type="evidence" value="ECO:0007669"/>
    <property type="project" value="UniProtKB-SubCell"/>
</dbReference>
<keyword evidence="1" id="KW-1033">Host cell outer membrane</keyword>
<comment type="subcellular location">
    <subcellularLocation>
        <location evidence="1">Virion</location>
    </subcellularLocation>
    <subcellularLocation>
        <location evidence="1">Host cell outer membrane</location>
    </subcellularLocation>
</comment>
<dbReference type="GO" id="GO:0044423">
    <property type="term" value="C:virion component"/>
    <property type="evidence" value="ECO:0007669"/>
    <property type="project" value="UniProtKB-UniRule"/>
</dbReference>
<dbReference type="EMBL" id="KY250035">
    <property type="protein sequence ID" value="APW79781.1"/>
    <property type="molecule type" value="Genomic_DNA"/>
</dbReference>
<evidence type="ECO:0000313" key="2">
    <source>
        <dbReference type="EMBL" id="APW79781.1"/>
    </source>
</evidence>
<evidence type="ECO:0000313" key="3">
    <source>
        <dbReference type="Proteomes" id="UP000225816"/>
    </source>
</evidence>
<keyword evidence="1" id="KW-1171">Viral genome ejection through host cell envelope</keyword>
<comment type="subunit">
    <text evidence="1">Interacts with the portal protein. Interacts with gp15.</text>
</comment>
<evidence type="ECO:0000256" key="1">
    <source>
        <dbReference type="HAMAP-Rule" id="MF_04118"/>
    </source>
</evidence>
<dbReference type="Proteomes" id="UP000225816">
    <property type="component" value="Segment"/>
</dbReference>
<keyword evidence="1" id="KW-0946">Virion</keyword>
<dbReference type="InterPro" id="IPR038996">
    <property type="entry name" value="Gp14"/>
</dbReference>
<keyword evidence="1" id="KW-1043">Host membrane</keyword>
<name>A0A1P8L6A2_9CAUD</name>
<sequence>MCWMAAIPIAMAAASAVKGNHDASKIAGAQATAQRLQSQEMLKQMNVEEASKKLEARSQYEQAASELTNQNLANVAASGSIRAAIGEGMLGGNSMSRVSRIAQGNQIREQNMVKDNYERDYQSIMANNVMNRESTASQIAMNNRTETKGESKLGQALNVGLMAGSAAATQYASGGFSKGLNGAPKAGATAAKK</sequence>
<comment type="function">
    <text evidence="1">Component of the cylindrical core that assembles on the inner surface of the capsid during capsid formation and plays a role in viral DNA ejection into the host cell. The inner core is composed of stacked rings of gp14, gp15 and gp16 proteins. Following binding to the host cell surface, the internal core is disassembled and gp14 is ejected along with gp15 and gp16 into the infected cell. May form a simple channel spanning the outer membrane.</text>
</comment>
<protein>
    <recommendedName>
        <fullName evidence="1">Internal virion protein gp14</fullName>
    </recommendedName>
</protein>
<organism evidence="2 3">
    <name type="scientific">Pectobacterium phage PP47</name>
    <dbReference type="NCBI Taxonomy" id="1932882"/>
    <lineage>
        <taxon>Viruses</taxon>
        <taxon>Duplodnaviria</taxon>
        <taxon>Heunggongvirae</taxon>
        <taxon>Uroviricota</taxon>
        <taxon>Caudoviricetes</taxon>
        <taxon>Autographivirales</taxon>
        <taxon>Autotranscriptaviridae</taxon>
        <taxon>Studiervirinae</taxon>
        <taxon>Pektosvirus</taxon>
        <taxon>Pektosvirus PP47</taxon>
    </lineage>
</organism>
<proteinExistence type="inferred from homology"/>
<keyword evidence="1" id="KW-1244">Viral short tail ejection system</keyword>
<keyword evidence="1" id="KW-1160">Virus entry into host cell</keyword>
<keyword evidence="1" id="KW-0472">Membrane</keyword>
<dbReference type="Pfam" id="PF24072">
    <property type="entry name" value="T7_gp14"/>
    <property type="match status" value="1"/>
</dbReference>
<comment type="similarity">
    <text evidence="1">Belongs to the T7virus internal virion protein gp14 family.</text>
</comment>
<reference evidence="2" key="1">
    <citation type="submission" date="2016-11" db="EMBL/GenBank/DDBJ databases">
        <authorList>
            <person name="Shneider M.M."/>
            <person name="Kabanova A.P."/>
            <person name="Vo T."/>
            <person name="Samarov N.I."/>
            <person name="Korzhenkov A.A."/>
            <person name="Toschakov S.V."/>
            <person name="Miroshnikov K.K."/>
            <person name="Ignatov A.N."/>
            <person name="Kulikov E.E."/>
            <person name="Miroshnikov K.A."/>
        </authorList>
    </citation>
    <scope>NUCLEOTIDE SEQUENCE [LARGE SCALE GENOMIC DNA]</scope>
</reference>
<dbReference type="GO" id="GO:0099002">
    <property type="term" value="P:symbiont genome ejection through host cell envelope, short tail mechanism"/>
    <property type="evidence" value="ECO:0007669"/>
    <property type="project" value="UniProtKB-UniRule"/>
</dbReference>